<gene>
    <name evidence="3" type="ordered locus">AAur_pTC20169</name>
</gene>
<dbReference type="PANTHER" id="PTHR43546">
    <property type="entry name" value="UPF0173 METAL-DEPENDENT HYDROLASE MJ1163-RELATED"/>
    <property type="match status" value="1"/>
</dbReference>
<keyword evidence="3" id="KW-0614">Plasmid</keyword>
<dbReference type="Gene3D" id="3.60.15.10">
    <property type="entry name" value="Ribonuclease Z/Hydroxyacylglutathione hydrolase-like"/>
    <property type="match status" value="1"/>
</dbReference>
<geneLocation type="plasmid" evidence="3 4">
    <name>pTC2</name>
</geneLocation>
<dbReference type="HOGENOM" id="CLU_051050_1_0_11"/>
<evidence type="ECO:0000313" key="3">
    <source>
        <dbReference type="EMBL" id="ABM10805.1"/>
    </source>
</evidence>
<name>A1RDL1_PAEAT</name>
<proteinExistence type="predicted"/>
<dbReference type="AlphaFoldDB" id="A1RDL1"/>
<dbReference type="InterPro" id="IPR001279">
    <property type="entry name" value="Metallo-B-lactamas"/>
</dbReference>
<organism evidence="3 4">
    <name type="scientific">Paenarthrobacter aurescens (strain TC1)</name>
    <dbReference type="NCBI Taxonomy" id="290340"/>
    <lineage>
        <taxon>Bacteria</taxon>
        <taxon>Bacillati</taxon>
        <taxon>Actinomycetota</taxon>
        <taxon>Actinomycetes</taxon>
        <taxon>Micrococcales</taxon>
        <taxon>Micrococcaceae</taxon>
        <taxon>Paenarthrobacter</taxon>
    </lineage>
</organism>
<dbReference type="OrthoDB" id="3204284at2"/>
<keyword evidence="1" id="KW-0378">Hydrolase</keyword>
<evidence type="ECO:0000256" key="1">
    <source>
        <dbReference type="ARBA" id="ARBA00022801"/>
    </source>
</evidence>
<feature type="domain" description="Metallo-beta-lactamase" evidence="2">
    <location>
        <begin position="28"/>
        <end position="226"/>
    </location>
</feature>
<dbReference type="InterPro" id="IPR036866">
    <property type="entry name" value="RibonucZ/Hydroxyglut_hydro"/>
</dbReference>
<sequence length="264" mass="27733">MATTDFTAPIDVTLVGGPTAIIDYAGLRIVVDPTFDPPASYGPEVVGAPVTLVRNVAPAFAPDALGEVHVVLVTHDHHDHLDYSGRALAASAAATFTTEQVARSIPGAQGMSQWQTHTVKSPDGREVSITAVPAIHGPESHREALGPVIGFVISSPGDRTIYVSGDNASIEPVREVAERFPDIAVALLFAGGPSFEVFDGAYLAFSDEMAVAAAEILENAMIFPIHADSWEHFSQTAQSMKQLATDKGIGDRVIALTPGQLATV</sequence>
<dbReference type="GO" id="GO:0016787">
    <property type="term" value="F:hydrolase activity"/>
    <property type="evidence" value="ECO:0007669"/>
    <property type="project" value="UniProtKB-KW"/>
</dbReference>
<reference evidence="3 4" key="1">
    <citation type="journal article" date="2006" name="PLoS Genet.">
        <title>Secrets of soil survival revealed by the genome sequence of Arthrobacter aurescens TC1.</title>
        <authorList>
            <person name="Mongodin E.F."/>
            <person name="Shapir N."/>
            <person name="Daugherty S.C."/>
            <person name="DeBoy R.T."/>
            <person name="Emerson J.B."/>
            <person name="Shvartzbeyn A."/>
            <person name="Radune D."/>
            <person name="Vamathevan J."/>
            <person name="Riggs F."/>
            <person name="Grinberg V."/>
            <person name="Khouri H."/>
            <person name="Wackett L.P."/>
            <person name="Nelson K.E."/>
            <person name="Sadowsky M.J."/>
        </authorList>
    </citation>
    <scope>NUCLEOTIDE SEQUENCE [LARGE SCALE GENOMIC DNA]</scope>
    <source>
        <strain evidence="3 4">TC1</strain>
    </source>
</reference>
<accession>A1RDL1</accession>
<dbReference type="KEGG" id="aau:AAur_pTC20169"/>
<dbReference type="RefSeq" id="WP_011777230.1">
    <property type="nucleotide sequence ID" value="NC_008713.1"/>
</dbReference>
<dbReference type="SUPFAM" id="SSF56281">
    <property type="entry name" value="Metallo-hydrolase/oxidoreductase"/>
    <property type="match status" value="1"/>
</dbReference>
<evidence type="ECO:0000259" key="2">
    <source>
        <dbReference type="Pfam" id="PF12706"/>
    </source>
</evidence>
<dbReference type="PANTHER" id="PTHR43546:SF9">
    <property type="entry name" value="L-ASCORBATE-6-PHOSPHATE LACTONASE ULAG-RELATED"/>
    <property type="match status" value="1"/>
</dbReference>
<dbReference type="InterPro" id="IPR050114">
    <property type="entry name" value="UPF0173_UPF0282_UlaG_hydrolase"/>
</dbReference>
<evidence type="ECO:0000313" key="4">
    <source>
        <dbReference type="Proteomes" id="UP000000637"/>
    </source>
</evidence>
<dbReference type="eggNOG" id="COG2220">
    <property type="taxonomic scope" value="Bacteria"/>
</dbReference>
<dbReference type="EMBL" id="CP000476">
    <property type="protein sequence ID" value="ABM10805.1"/>
    <property type="molecule type" value="Genomic_DNA"/>
</dbReference>
<dbReference type="Proteomes" id="UP000000637">
    <property type="component" value="Plasmid pTC2"/>
</dbReference>
<dbReference type="Pfam" id="PF12706">
    <property type="entry name" value="Lactamase_B_2"/>
    <property type="match status" value="1"/>
</dbReference>
<protein>
    <recommendedName>
        <fullName evidence="2">Metallo-beta-lactamase domain-containing protein</fullName>
    </recommendedName>
</protein>
<keyword evidence="4" id="KW-1185">Reference proteome</keyword>